<dbReference type="AlphaFoldDB" id="M1DNK4"/>
<name>M1DNK4_SOLTU</name>
<keyword evidence="3" id="KW-1185">Reference proteome</keyword>
<reference evidence="3" key="1">
    <citation type="journal article" date="2011" name="Nature">
        <title>Genome sequence and analysis of the tuber crop potato.</title>
        <authorList>
            <consortium name="The Potato Genome Sequencing Consortium"/>
        </authorList>
    </citation>
    <scope>NUCLEOTIDE SEQUENCE [LARGE SCALE GENOMIC DNA]</scope>
    <source>
        <strain evidence="3">cv. DM1-3 516 R44</strain>
    </source>
</reference>
<dbReference type="Proteomes" id="UP000011115">
    <property type="component" value="Unassembled WGS sequence"/>
</dbReference>
<dbReference type="PaxDb" id="4113-PGSC0003DMT400091868"/>
<dbReference type="InParanoid" id="M1DNK4"/>
<protein>
    <submittedName>
        <fullName evidence="2">Uncharacterized protein</fullName>
    </submittedName>
</protein>
<organism evidence="2 3">
    <name type="scientific">Solanum tuberosum</name>
    <name type="common">Potato</name>
    <dbReference type="NCBI Taxonomy" id="4113"/>
    <lineage>
        <taxon>Eukaryota</taxon>
        <taxon>Viridiplantae</taxon>
        <taxon>Streptophyta</taxon>
        <taxon>Embryophyta</taxon>
        <taxon>Tracheophyta</taxon>
        <taxon>Spermatophyta</taxon>
        <taxon>Magnoliopsida</taxon>
        <taxon>eudicotyledons</taxon>
        <taxon>Gunneridae</taxon>
        <taxon>Pentapetalae</taxon>
        <taxon>asterids</taxon>
        <taxon>lamiids</taxon>
        <taxon>Solanales</taxon>
        <taxon>Solanaceae</taxon>
        <taxon>Solanoideae</taxon>
        <taxon>Solaneae</taxon>
        <taxon>Solanum</taxon>
    </lineage>
</organism>
<feature type="region of interest" description="Disordered" evidence="1">
    <location>
        <begin position="88"/>
        <end position="119"/>
    </location>
</feature>
<feature type="compositionally biased region" description="Basic and acidic residues" evidence="1">
    <location>
        <begin position="90"/>
        <end position="102"/>
    </location>
</feature>
<dbReference type="EnsemblPlants" id="PGSC0003DMT400091868">
    <property type="protein sequence ID" value="PGSC0003DMT400091868"/>
    <property type="gene ID" value="PGSC0003DMG400041439"/>
</dbReference>
<accession>M1DNK4</accession>
<evidence type="ECO:0000313" key="2">
    <source>
        <dbReference type="EnsemblPlants" id="PGSC0003DMT400091868"/>
    </source>
</evidence>
<evidence type="ECO:0000313" key="3">
    <source>
        <dbReference type="Proteomes" id="UP000011115"/>
    </source>
</evidence>
<evidence type="ECO:0000256" key="1">
    <source>
        <dbReference type="SAM" id="MobiDB-lite"/>
    </source>
</evidence>
<dbReference type="HOGENOM" id="CLU_2065681_0_0_1"/>
<sequence length="119" mass="13450">MLHSPEYTAPTSVGLFKGKHNAVTSETEMEDPTLREWVMRWSAGLISIEGDNLSRVARTKEQIKKASLSFPGKVCEPPTTQVLDEFWGELPKEKSGKRKQEDVDSDAEQPKYPSNEEKQ</sequence>
<proteinExistence type="predicted"/>
<dbReference type="Gramene" id="PGSC0003DMT400091868">
    <property type="protein sequence ID" value="PGSC0003DMT400091868"/>
    <property type="gene ID" value="PGSC0003DMG400041439"/>
</dbReference>
<reference evidence="2" key="2">
    <citation type="submission" date="2015-06" db="UniProtKB">
        <authorList>
            <consortium name="EnsemblPlants"/>
        </authorList>
    </citation>
    <scope>IDENTIFICATION</scope>
    <source>
        <strain evidence="2">DM1-3 516 R44</strain>
    </source>
</reference>